<accession>X0XL80</accession>
<feature type="non-terminal residue" evidence="4">
    <location>
        <position position="262"/>
    </location>
</feature>
<comment type="subcellular location">
    <subcellularLocation>
        <location evidence="1">Cell envelope</location>
    </subcellularLocation>
</comment>
<evidence type="ECO:0000313" key="4">
    <source>
        <dbReference type="EMBL" id="GAG25736.1"/>
    </source>
</evidence>
<feature type="coiled-coil region" evidence="3">
    <location>
        <begin position="165"/>
        <end position="192"/>
    </location>
</feature>
<feature type="non-terminal residue" evidence="4">
    <location>
        <position position="1"/>
    </location>
</feature>
<gene>
    <name evidence="4" type="ORF">S01H1_47973</name>
</gene>
<evidence type="ECO:0000256" key="1">
    <source>
        <dbReference type="ARBA" id="ARBA00004196"/>
    </source>
</evidence>
<dbReference type="EMBL" id="BARS01030785">
    <property type="protein sequence ID" value="GAG25736.1"/>
    <property type="molecule type" value="Genomic_DNA"/>
</dbReference>
<dbReference type="Gene3D" id="2.40.30.170">
    <property type="match status" value="1"/>
</dbReference>
<dbReference type="InterPro" id="IPR050465">
    <property type="entry name" value="UPF0194_transport"/>
</dbReference>
<dbReference type="Gene3D" id="2.40.50.100">
    <property type="match status" value="1"/>
</dbReference>
<dbReference type="PANTHER" id="PTHR32347">
    <property type="entry name" value="EFFLUX SYSTEM COMPONENT YKNX-RELATED"/>
    <property type="match status" value="1"/>
</dbReference>
<reference evidence="4" key="1">
    <citation type="journal article" date="2014" name="Front. Microbiol.">
        <title>High frequency of phylogenetically diverse reductive dehalogenase-homologous genes in deep subseafloor sedimentary metagenomes.</title>
        <authorList>
            <person name="Kawai M."/>
            <person name="Futagami T."/>
            <person name="Toyoda A."/>
            <person name="Takaki Y."/>
            <person name="Nishi S."/>
            <person name="Hori S."/>
            <person name="Arai W."/>
            <person name="Tsubouchi T."/>
            <person name="Morono Y."/>
            <person name="Uchiyama I."/>
            <person name="Ito T."/>
            <person name="Fujiyama A."/>
            <person name="Inagaki F."/>
            <person name="Takami H."/>
        </authorList>
    </citation>
    <scope>NUCLEOTIDE SEQUENCE</scope>
    <source>
        <strain evidence="4">Expedition CK06-06</strain>
    </source>
</reference>
<protein>
    <submittedName>
        <fullName evidence="4">Uncharacterized protein</fullName>
    </submittedName>
</protein>
<sequence length="262" mass="28260">NPELQQALALQAVADAQKAVNTTERNSRYTQSTASQADIDAQKAQVVMARDALDKANEDYEPHANKPEDNLTRAHFLSRQAAAQQVYDDAVRKLNAMQGTGSEVDINVAKAEYFTAKAALLQAERDLERVLEGPDPGEVALLEAQIEKGYRDFEIFSAGPDPDDVTLAEARIANAEAQLAAGKEMLADLELVAPFEGVISAVHVNPSEWVAPGSPVLLMADLNHLQVKTTDLSEIDVARISLDDTAVVTFDALPDLVLEGTV</sequence>
<evidence type="ECO:0000256" key="3">
    <source>
        <dbReference type="SAM" id="Coils"/>
    </source>
</evidence>
<proteinExistence type="predicted"/>
<evidence type="ECO:0000256" key="2">
    <source>
        <dbReference type="ARBA" id="ARBA00023054"/>
    </source>
</evidence>
<dbReference type="SUPFAM" id="SSF111369">
    <property type="entry name" value="HlyD-like secretion proteins"/>
    <property type="match status" value="1"/>
</dbReference>
<keyword evidence="2 3" id="KW-0175">Coiled coil</keyword>
<comment type="caution">
    <text evidence="4">The sequence shown here is derived from an EMBL/GenBank/DDBJ whole genome shotgun (WGS) entry which is preliminary data.</text>
</comment>
<organism evidence="4">
    <name type="scientific">marine sediment metagenome</name>
    <dbReference type="NCBI Taxonomy" id="412755"/>
    <lineage>
        <taxon>unclassified sequences</taxon>
        <taxon>metagenomes</taxon>
        <taxon>ecological metagenomes</taxon>
    </lineage>
</organism>
<dbReference type="PANTHER" id="PTHR32347:SF23">
    <property type="entry name" value="BLL5650 PROTEIN"/>
    <property type="match status" value="1"/>
</dbReference>
<dbReference type="AlphaFoldDB" id="X0XL80"/>
<dbReference type="GO" id="GO:0030313">
    <property type="term" value="C:cell envelope"/>
    <property type="evidence" value="ECO:0007669"/>
    <property type="project" value="UniProtKB-SubCell"/>
</dbReference>
<name>X0XL80_9ZZZZ</name>